<dbReference type="Gene3D" id="1.20.1090.10">
    <property type="entry name" value="Dehydroquinate synthase-like - alpha domain"/>
    <property type="match status" value="1"/>
</dbReference>
<dbReference type="Pfam" id="PF25137">
    <property type="entry name" value="ADH_Fe_C"/>
    <property type="match status" value="1"/>
</dbReference>
<dbReference type="PANTHER" id="PTHR11496">
    <property type="entry name" value="ALCOHOL DEHYDROGENASE"/>
    <property type="match status" value="1"/>
</dbReference>
<protein>
    <submittedName>
        <fullName evidence="5">Alcohol dehydrogenase 2</fullName>
        <ecNumber evidence="5">1.1.1.1</ecNumber>
    </submittedName>
</protein>
<evidence type="ECO:0000256" key="2">
    <source>
        <dbReference type="ARBA" id="ARBA00023002"/>
    </source>
</evidence>
<accession>A0ABX1V885</accession>
<dbReference type="EC" id="1.1.1.1" evidence="5"/>
<gene>
    <name evidence="5" type="primary">adhB</name>
    <name evidence="5" type="ORF">LzC2_04290</name>
</gene>
<feature type="domain" description="Alcohol dehydrogenase iron-type/glycerol dehydrogenase GldA" evidence="3">
    <location>
        <begin position="22"/>
        <end position="196"/>
    </location>
</feature>
<dbReference type="Proteomes" id="UP000609651">
    <property type="component" value="Unassembled WGS sequence"/>
</dbReference>
<dbReference type="RefSeq" id="WP_171183241.1">
    <property type="nucleotide sequence ID" value="NZ_WTPX01000007.1"/>
</dbReference>
<dbReference type="InterPro" id="IPR039697">
    <property type="entry name" value="Alcohol_dehydrogenase_Fe"/>
</dbReference>
<dbReference type="GO" id="GO:0004022">
    <property type="term" value="F:alcohol dehydrogenase (NAD+) activity"/>
    <property type="evidence" value="ECO:0007669"/>
    <property type="project" value="UniProtKB-EC"/>
</dbReference>
<comment type="similarity">
    <text evidence="1">Belongs to the iron-containing alcohol dehydrogenase family.</text>
</comment>
<dbReference type="EMBL" id="WTPX01000007">
    <property type="protein sequence ID" value="NNJ24372.1"/>
    <property type="molecule type" value="Genomic_DNA"/>
</dbReference>
<organism evidence="5 6">
    <name type="scientific">Alienimonas chondri</name>
    <dbReference type="NCBI Taxonomy" id="2681879"/>
    <lineage>
        <taxon>Bacteria</taxon>
        <taxon>Pseudomonadati</taxon>
        <taxon>Planctomycetota</taxon>
        <taxon>Planctomycetia</taxon>
        <taxon>Planctomycetales</taxon>
        <taxon>Planctomycetaceae</taxon>
        <taxon>Alienimonas</taxon>
    </lineage>
</organism>
<evidence type="ECO:0000259" key="4">
    <source>
        <dbReference type="Pfam" id="PF25137"/>
    </source>
</evidence>
<dbReference type="InterPro" id="IPR001670">
    <property type="entry name" value="ADH_Fe/GldA"/>
</dbReference>
<dbReference type="SUPFAM" id="SSF56796">
    <property type="entry name" value="Dehydroquinate synthase-like"/>
    <property type="match status" value="1"/>
</dbReference>
<dbReference type="Gene3D" id="3.40.50.1970">
    <property type="match status" value="1"/>
</dbReference>
<feature type="domain" description="Fe-containing alcohol dehydrogenase-like C-terminal" evidence="4">
    <location>
        <begin position="211"/>
        <end position="396"/>
    </location>
</feature>
<keyword evidence="2 5" id="KW-0560">Oxidoreductase</keyword>
<dbReference type="InterPro" id="IPR056798">
    <property type="entry name" value="ADH_Fe_C"/>
</dbReference>
<evidence type="ECO:0000313" key="6">
    <source>
        <dbReference type="Proteomes" id="UP000609651"/>
    </source>
</evidence>
<reference evidence="5 6" key="1">
    <citation type="journal article" date="2020" name="Syst. Appl. Microbiol.">
        <title>Alienimonas chondri sp. nov., a novel planctomycete isolated from the biofilm of the red alga Chondrus crispus.</title>
        <authorList>
            <person name="Vitorino I."/>
            <person name="Albuquerque L."/>
            <person name="Wiegand S."/>
            <person name="Kallscheuer N."/>
            <person name="da Costa M.S."/>
            <person name="Lobo-da-Cunha A."/>
            <person name="Jogler C."/>
            <person name="Lage O.M."/>
        </authorList>
    </citation>
    <scope>NUCLEOTIDE SEQUENCE [LARGE SCALE GENOMIC DNA]</scope>
    <source>
        <strain evidence="5 6">LzC2</strain>
    </source>
</reference>
<dbReference type="PANTHER" id="PTHR11496:SF102">
    <property type="entry name" value="ALCOHOL DEHYDROGENASE 4"/>
    <property type="match status" value="1"/>
</dbReference>
<evidence type="ECO:0000313" key="5">
    <source>
        <dbReference type="EMBL" id="NNJ24372.1"/>
    </source>
</evidence>
<comment type="caution">
    <text evidence="5">The sequence shown here is derived from an EMBL/GenBank/DDBJ whole genome shotgun (WGS) entry which is preliminary data.</text>
</comment>
<evidence type="ECO:0000259" key="3">
    <source>
        <dbReference type="Pfam" id="PF00465"/>
    </source>
</evidence>
<dbReference type="Pfam" id="PF00465">
    <property type="entry name" value="Fe-ADH"/>
    <property type="match status" value="1"/>
</dbReference>
<proteinExistence type="inferred from homology"/>
<name>A0ABX1V885_9PLAN</name>
<evidence type="ECO:0000256" key="1">
    <source>
        <dbReference type="ARBA" id="ARBA00007358"/>
    </source>
</evidence>
<dbReference type="CDD" id="cd08551">
    <property type="entry name" value="Fe-ADH"/>
    <property type="match status" value="1"/>
</dbReference>
<keyword evidence="6" id="KW-1185">Reference proteome</keyword>
<sequence length="397" mass="40182">MSDARSDARFTEGAAFDWRPRTRVLFGAGTLGRLGEVAVPSAESGEKPLGRRALVVTDPGVAAAGHAAAGADALQAAGVEVAVFEEVHANPTTRDVSAAVSAARDHRADLLIGLGGGSAMDVAKGANFLLAGGGAMRDYHGVGKGRGTFLPSVGVPTTAGTGSEAQSFALIADDETHIKMACGDGRAAFAAAVLDPDLIATVPAKVAAPVAIDAVSHAVETAACRVRGELSGMFARRAFGLLAGSIRPYLQGVATDDDRSAMLLGAHLAGAAIEQSMLGAAHALANPLTARFGTTHGIAVGRMLPHVVRYNAEEPAIRAIYEDLAAAGGLTPSAAALAEFLDGLLPFAGATGGLERAGVSGDDLPALASLASEQWTAGFNPRPVTAEDLEGLYRCAF</sequence>